<name>L8WHB8_THACA</name>
<proteinExistence type="predicted"/>
<comment type="caution">
    <text evidence="1">The sequence shown here is derived from an EMBL/GenBank/DDBJ whole genome shotgun (WGS) entry which is preliminary data.</text>
</comment>
<dbReference type="OrthoDB" id="3269378at2759"/>
<reference evidence="1 2" key="1">
    <citation type="journal article" date="2013" name="Nat. Commun.">
        <title>The evolution and pathogenic mechanisms of the rice sheath blight pathogen.</title>
        <authorList>
            <person name="Zheng A."/>
            <person name="Lin R."/>
            <person name="Xu L."/>
            <person name="Qin P."/>
            <person name="Tang C."/>
            <person name="Ai P."/>
            <person name="Zhang D."/>
            <person name="Liu Y."/>
            <person name="Sun Z."/>
            <person name="Feng H."/>
            <person name="Wang Y."/>
            <person name="Chen Y."/>
            <person name="Liang X."/>
            <person name="Fu R."/>
            <person name="Li Q."/>
            <person name="Zhang J."/>
            <person name="Yu X."/>
            <person name="Xie Z."/>
            <person name="Ding L."/>
            <person name="Guan P."/>
            <person name="Tang J."/>
            <person name="Liang Y."/>
            <person name="Wang S."/>
            <person name="Deng Q."/>
            <person name="Li S."/>
            <person name="Zhu J."/>
            <person name="Wang L."/>
            <person name="Liu H."/>
            <person name="Li P."/>
        </authorList>
    </citation>
    <scope>NUCLEOTIDE SEQUENCE [LARGE SCALE GENOMIC DNA]</scope>
    <source>
        <strain evidence="2">AG-1 IA</strain>
    </source>
</reference>
<dbReference type="HOGENOM" id="CLU_612778_0_0_1"/>
<protein>
    <submittedName>
        <fullName evidence="1">Uncharacterized protein</fullName>
    </submittedName>
</protein>
<keyword evidence="2" id="KW-1185">Reference proteome</keyword>
<dbReference type="EMBL" id="AFRT01002732">
    <property type="protein sequence ID" value="ELU37305.1"/>
    <property type="molecule type" value="Genomic_DNA"/>
</dbReference>
<sequence length="447" mass="50720">MLDVGRSHEVYCHCRDWSLELFRTVETWALMWHKRRSSKTARPVILGFDWPAHETPRTALTKAVQPLDLDIDMALEVQGLSADLKISWLTTMSALMDVDSTHEDPQTGSLSNAHQAKLQLNTRVMNAIQKRKANNPNSLFVSSRCFTANDAPTLLCILLEIHSGKDEVPMTIPQYHQYLMDNVELLEDLLSAYTSKNYEELMDHRKWGSQFYSECYALVDVTFVISSSDAIQSISKTGRLKSAFEDHYVGNTAKLFIDTLNRERHLPTGQAAANRPYNWSISVVQSSGMGKSRMVEEAANTVFTIPINIREKLPEGRITYPPPDKNIREFFLKRQSLSDKQQQADYMLFFKLLFDKTHEVVQDCFLGITGSDLALAWAKYFNKGQNIVEVGTKQKLFYDSVIKDANLVSSVSVGISSIGRNSRYQDLHAEKLSNTSGANPTWLFKSR</sequence>
<gene>
    <name evidence="1" type="ORF">AG1IA_08665</name>
</gene>
<dbReference type="Proteomes" id="UP000011668">
    <property type="component" value="Unassembled WGS sequence"/>
</dbReference>
<dbReference type="AlphaFoldDB" id="L8WHB8"/>
<evidence type="ECO:0000313" key="2">
    <source>
        <dbReference type="Proteomes" id="UP000011668"/>
    </source>
</evidence>
<evidence type="ECO:0000313" key="1">
    <source>
        <dbReference type="EMBL" id="ELU37305.1"/>
    </source>
</evidence>
<organism evidence="1 2">
    <name type="scientific">Thanatephorus cucumeris (strain AG1-IA)</name>
    <name type="common">Rice sheath blight fungus</name>
    <name type="synonym">Rhizoctonia solani</name>
    <dbReference type="NCBI Taxonomy" id="983506"/>
    <lineage>
        <taxon>Eukaryota</taxon>
        <taxon>Fungi</taxon>
        <taxon>Dikarya</taxon>
        <taxon>Basidiomycota</taxon>
        <taxon>Agaricomycotina</taxon>
        <taxon>Agaricomycetes</taxon>
        <taxon>Cantharellales</taxon>
        <taxon>Ceratobasidiaceae</taxon>
        <taxon>Rhizoctonia</taxon>
        <taxon>Rhizoctonia solani AG-1</taxon>
    </lineage>
</organism>
<accession>L8WHB8</accession>